<dbReference type="InterPro" id="IPR009363">
    <property type="entry name" value="Phage_Mu_Gp16"/>
</dbReference>
<evidence type="ECO:0000313" key="1">
    <source>
        <dbReference type="EMBL" id="NRT54779.1"/>
    </source>
</evidence>
<name>A0ABX2FY89_9BURK</name>
<organism evidence="1 2">
    <name type="scientific">Sphaerotilus uruguayifluvii</name>
    <dbReference type="NCBI Taxonomy" id="2735897"/>
    <lineage>
        <taxon>Bacteria</taxon>
        <taxon>Pseudomonadati</taxon>
        <taxon>Pseudomonadota</taxon>
        <taxon>Betaproteobacteria</taxon>
        <taxon>Burkholderiales</taxon>
        <taxon>Sphaerotilaceae</taxon>
        <taxon>Sphaerotilus</taxon>
    </lineage>
</organism>
<dbReference type="EMBL" id="JABSNM010000002">
    <property type="protein sequence ID" value="NRT54779.1"/>
    <property type="molecule type" value="Genomic_DNA"/>
</dbReference>
<gene>
    <name evidence="1" type="ORF">HNQ01_000489</name>
</gene>
<evidence type="ECO:0008006" key="3">
    <source>
        <dbReference type="Google" id="ProtNLM"/>
    </source>
</evidence>
<sequence length="171" mass="18645">MAADRTHHRPSTLSIEVRRRNGIKAIKAAQRALDLDDATYRAMLATLTGKTSATELSLAQIGRVLDHLNRAGGVSPKAKARAAGRTRPVPAQDRAALMAEVHGWLNELQRITGKEHTLRYADAIAKRNGWGETVDLVSPQDLHALVGALARTARHKAYQAHERLQREAGGV</sequence>
<protein>
    <recommendedName>
        <fullName evidence="3">Regulatory protein GemA</fullName>
    </recommendedName>
</protein>
<proteinExistence type="predicted"/>
<keyword evidence="2" id="KW-1185">Reference proteome</keyword>
<reference evidence="1 2" key="1">
    <citation type="submission" date="2020-05" db="EMBL/GenBank/DDBJ databases">
        <title>Genomic Encyclopedia of Type Strains, Phase IV (KMG-V): Genome sequencing to study the core and pangenomes of soil and plant-associated prokaryotes.</title>
        <authorList>
            <person name="Whitman W."/>
        </authorList>
    </citation>
    <scope>NUCLEOTIDE SEQUENCE [LARGE SCALE GENOMIC DNA]</scope>
    <source>
        <strain evidence="1 2">C29</strain>
    </source>
</reference>
<accession>A0ABX2FY89</accession>
<dbReference type="RefSeq" id="WP_173803745.1">
    <property type="nucleotide sequence ID" value="NZ_JABSNM010000002.1"/>
</dbReference>
<comment type="caution">
    <text evidence="1">The sequence shown here is derived from an EMBL/GenBank/DDBJ whole genome shotgun (WGS) entry which is preliminary data.</text>
</comment>
<dbReference type="Pfam" id="PF06252">
    <property type="entry name" value="GemA"/>
    <property type="match status" value="1"/>
</dbReference>
<evidence type="ECO:0000313" key="2">
    <source>
        <dbReference type="Proteomes" id="UP001516061"/>
    </source>
</evidence>
<dbReference type="Proteomes" id="UP001516061">
    <property type="component" value="Unassembled WGS sequence"/>
</dbReference>